<dbReference type="InterPro" id="IPR000064">
    <property type="entry name" value="NLP_P60_dom"/>
</dbReference>
<evidence type="ECO:0000259" key="7">
    <source>
        <dbReference type="PROSITE" id="PS51935"/>
    </source>
</evidence>
<evidence type="ECO:0000313" key="9">
    <source>
        <dbReference type="Proteomes" id="UP000535838"/>
    </source>
</evidence>
<accession>A0A841T563</accession>
<keyword evidence="9" id="KW-1185">Reference proteome</keyword>
<dbReference type="SUPFAM" id="SSF54001">
    <property type="entry name" value="Cysteine proteinases"/>
    <property type="match status" value="1"/>
</dbReference>
<dbReference type="AlphaFoldDB" id="A0A841T563"/>
<evidence type="ECO:0000256" key="2">
    <source>
        <dbReference type="ARBA" id="ARBA00022670"/>
    </source>
</evidence>
<dbReference type="PANTHER" id="PTHR47053:SF1">
    <property type="entry name" value="MUREIN DD-ENDOPEPTIDASE MEPH-RELATED"/>
    <property type="match status" value="1"/>
</dbReference>
<feature type="signal peptide" evidence="6">
    <location>
        <begin position="1"/>
        <end position="42"/>
    </location>
</feature>
<evidence type="ECO:0000256" key="3">
    <source>
        <dbReference type="ARBA" id="ARBA00022801"/>
    </source>
</evidence>
<dbReference type="GO" id="GO:0008234">
    <property type="term" value="F:cysteine-type peptidase activity"/>
    <property type="evidence" value="ECO:0007669"/>
    <property type="project" value="UniProtKB-KW"/>
</dbReference>
<dbReference type="Pfam" id="PF00877">
    <property type="entry name" value="NLPC_P60"/>
    <property type="match status" value="1"/>
</dbReference>
<evidence type="ECO:0000313" key="8">
    <source>
        <dbReference type="EMBL" id="MBB6637458.1"/>
    </source>
</evidence>
<feature type="domain" description="NlpC/P60" evidence="7">
    <location>
        <begin position="62"/>
        <end position="187"/>
    </location>
</feature>
<dbReference type="InterPro" id="IPR051202">
    <property type="entry name" value="Peptidase_C40"/>
</dbReference>
<feature type="chain" id="PRO_5032984040" evidence="6">
    <location>
        <begin position="43"/>
        <end position="215"/>
    </location>
</feature>
<dbReference type="Gene3D" id="3.90.1720.10">
    <property type="entry name" value="endopeptidase domain like (from Nostoc punctiforme)"/>
    <property type="match status" value="1"/>
</dbReference>
<evidence type="ECO:0000256" key="6">
    <source>
        <dbReference type="SAM" id="SignalP"/>
    </source>
</evidence>
<keyword evidence="2" id="KW-0645">Protease</keyword>
<comment type="similarity">
    <text evidence="1">Belongs to the peptidase C40 family.</text>
</comment>
<reference evidence="8 9" key="1">
    <citation type="submission" date="2020-08" db="EMBL/GenBank/DDBJ databases">
        <title>Cohnella phylogeny.</title>
        <authorList>
            <person name="Dunlap C."/>
        </authorList>
    </citation>
    <scope>NUCLEOTIDE SEQUENCE [LARGE SCALE GENOMIC DNA]</scope>
    <source>
        <strain evidence="8 9">DSM 25241</strain>
    </source>
</reference>
<feature type="region of interest" description="Disordered" evidence="5">
    <location>
        <begin position="190"/>
        <end position="215"/>
    </location>
</feature>
<evidence type="ECO:0000256" key="4">
    <source>
        <dbReference type="ARBA" id="ARBA00022807"/>
    </source>
</evidence>
<evidence type="ECO:0000256" key="1">
    <source>
        <dbReference type="ARBA" id="ARBA00007074"/>
    </source>
</evidence>
<protein>
    <submittedName>
        <fullName evidence="8">C40 family peptidase</fullName>
    </submittedName>
</protein>
<keyword evidence="3" id="KW-0378">Hydrolase</keyword>
<dbReference type="EMBL" id="JACJVQ010000023">
    <property type="protein sequence ID" value="MBB6637458.1"/>
    <property type="molecule type" value="Genomic_DNA"/>
</dbReference>
<gene>
    <name evidence="8" type="ORF">H7B67_25290</name>
</gene>
<dbReference type="PANTHER" id="PTHR47053">
    <property type="entry name" value="MUREIN DD-ENDOPEPTIDASE MEPH-RELATED"/>
    <property type="match status" value="1"/>
</dbReference>
<organism evidence="8 9">
    <name type="scientific">Cohnella thailandensis</name>
    <dbReference type="NCBI Taxonomy" id="557557"/>
    <lineage>
        <taxon>Bacteria</taxon>
        <taxon>Bacillati</taxon>
        <taxon>Bacillota</taxon>
        <taxon>Bacilli</taxon>
        <taxon>Bacillales</taxon>
        <taxon>Paenibacillaceae</taxon>
        <taxon>Cohnella</taxon>
    </lineage>
</organism>
<dbReference type="Proteomes" id="UP000535838">
    <property type="component" value="Unassembled WGS sequence"/>
</dbReference>
<dbReference type="PROSITE" id="PS51935">
    <property type="entry name" value="NLPC_P60"/>
    <property type="match status" value="1"/>
</dbReference>
<evidence type="ECO:0000256" key="5">
    <source>
        <dbReference type="SAM" id="MobiDB-lite"/>
    </source>
</evidence>
<proteinExistence type="inferred from homology"/>
<dbReference type="InterPro" id="IPR038765">
    <property type="entry name" value="Papain-like_cys_pep_sf"/>
</dbReference>
<comment type="caution">
    <text evidence="8">The sequence shown here is derived from an EMBL/GenBank/DDBJ whole genome shotgun (WGS) entry which is preliminary data.</text>
</comment>
<name>A0A841T563_9BACL</name>
<dbReference type="RefSeq" id="WP_185122673.1">
    <property type="nucleotide sequence ID" value="NZ_JACJVQ010000023.1"/>
</dbReference>
<sequence length="215" mass="22532">MHNEFPYTSKTNRIGKTFAGVGLSLAILFSGSALLTAQPASAAAAEAAADATTDVTAGVSTSTLADKIIATGKQYLGVDYEFGAKGGQTGTFDCSSFTQYVFKQNGIDLPRSSRQQAEVGTAVSKEDLQPGDLIFSDTNKDGVINHVSIYMGNGKVLQTYRVGIGVTISDFEGSVWDRTYVTARRVIPDNGQATDSVTDPADAQAGTIGLPNDSE</sequence>
<keyword evidence="6" id="KW-0732">Signal</keyword>
<dbReference type="GO" id="GO:0006508">
    <property type="term" value="P:proteolysis"/>
    <property type="evidence" value="ECO:0007669"/>
    <property type="project" value="UniProtKB-KW"/>
</dbReference>
<keyword evidence="4" id="KW-0788">Thiol protease</keyword>